<name>A0ABW1UML4_9LACO</name>
<sequence>MEITIDKDSAKLLVETFKDSAMDELVSKVVAALNTKTPVSQKLLSTPKLSQVKGMSRETIIAYVAAGMPHTSVGKTGKQWRFELDQVNSWLDENQERY</sequence>
<organism evidence="1 2">
    <name type="scientific">Lapidilactobacillus achengensis</name>
    <dbReference type="NCBI Taxonomy" id="2486000"/>
    <lineage>
        <taxon>Bacteria</taxon>
        <taxon>Bacillati</taxon>
        <taxon>Bacillota</taxon>
        <taxon>Bacilli</taxon>
        <taxon>Lactobacillales</taxon>
        <taxon>Lactobacillaceae</taxon>
        <taxon>Lapidilactobacillus</taxon>
    </lineage>
</organism>
<dbReference type="RefSeq" id="WP_125598131.1">
    <property type="nucleotide sequence ID" value="NZ_JBHSSM010000016.1"/>
</dbReference>
<comment type="caution">
    <text evidence="1">The sequence shown here is derived from an EMBL/GenBank/DDBJ whole genome shotgun (WGS) entry which is preliminary data.</text>
</comment>
<dbReference type="InterPro" id="IPR036388">
    <property type="entry name" value="WH-like_DNA-bd_sf"/>
</dbReference>
<keyword evidence="2" id="KW-1185">Reference proteome</keyword>
<dbReference type="EMBL" id="JBHSSM010000016">
    <property type="protein sequence ID" value="MFC6315207.1"/>
    <property type="molecule type" value="Genomic_DNA"/>
</dbReference>
<evidence type="ECO:0000313" key="1">
    <source>
        <dbReference type="EMBL" id="MFC6315207.1"/>
    </source>
</evidence>
<evidence type="ECO:0000313" key="2">
    <source>
        <dbReference type="Proteomes" id="UP001596310"/>
    </source>
</evidence>
<dbReference type="SUPFAM" id="SSF46955">
    <property type="entry name" value="Putative DNA-binding domain"/>
    <property type="match status" value="1"/>
</dbReference>
<dbReference type="Gene3D" id="1.10.10.10">
    <property type="entry name" value="Winged helix-like DNA-binding domain superfamily/Winged helix DNA-binding domain"/>
    <property type="match status" value="1"/>
</dbReference>
<accession>A0ABW1UML4</accession>
<protein>
    <recommendedName>
        <fullName evidence="3">Helix-turn-helix domain-containing protein</fullName>
    </recommendedName>
</protein>
<proteinExistence type="predicted"/>
<evidence type="ECO:0008006" key="3">
    <source>
        <dbReference type="Google" id="ProtNLM"/>
    </source>
</evidence>
<gene>
    <name evidence="1" type="ORF">ACFQHW_06415</name>
</gene>
<reference evidence="2" key="1">
    <citation type="journal article" date="2019" name="Int. J. Syst. Evol. Microbiol.">
        <title>The Global Catalogue of Microorganisms (GCM) 10K type strain sequencing project: providing services to taxonomists for standard genome sequencing and annotation.</title>
        <authorList>
            <consortium name="The Broad Institute Genomics Platform"/>
            <consortium name="The Broad Institute Genome Sequencing Center for Infectious Disease"/>
            <person name="Wu L."/>
            <person name="Ma J."/>
        </authorList>
    </citation>
    <scope>NUCLEOTIDE SEQUENCE [LARGE SCALE GENOMIC DNA]</scope>
    <source>
        <strain evidence="2">CCM 8897</strain>
    </source>
</reference>
<dbReference type="InterPro" id="IPR009061">
    <property type="entry name" value="DNA-bd_dom_put_sf"/>
</dbReference>
<dbReference type="Proteomes" id="UP001596310">
    <property type="component" value="Unassembled WGS sequence"/>
</dbReference>